<dbReference type="InterPro" id="IPR027417">
    <property type="entry name" value="P-loop_NTPase"/>
</dbReference>
<feature type="domain" description="ATPase AAA-type core" evidence="1">
    <location>
        <begin position="23"/>
        <end position="334"/>
    </location>
</feature>
<evidence type="ECO:0000313" key="2">
    <source>
        <dbReference type="EMBL" id="AIW19216.1"/>
    </source>
</evidence>
<dbReference type="GO" id="GO:0005524">
    <property type="term" value="F:ATP binding"/>
    <property type="evidence" value="ECO:0007669"/>
    <property type="project" value="InterPro"/>
</dbReference>
<accession>A0AAN0SCH0</accession>
<dbReference type="Gene3D" id="3.40.50.300">
    <property type="entry name" value="P-loop containing nucleotide triphosphate hydrolases"/>
    <property type="match status" value="1"/>
</dbReference>
<dbReference type="Pfam" id="PF13304">
    <property type="entry name" value="AAA_21"/>
    <property type="match status" value="1"/>
</dbReference>
<dbReference type="KEGG" id="vcy:IX92_09170"/>
<dbReference type="PANTHER" id="PTHR43581:SF2">
    <property type="entry name" value="EXCINUCLEASE ATPASE SUBUNIT"/>
    <property type="match status" value="1"/>
</dbReference>
<dbReference type="Proteomes" id="UP000030081">
    <property type="component" value="Chromosome 1"/>
</dbReference>
<protein>
    <recommendedName>
        <fullName evidence="1">ATPase AAA-type core domain-containing protein</fullName>
    </recommendedName>
</protein>
<dbReference type="AlphaFoldDB" id="A0AAN0SCH0"/>
<dbReference type="SUPFAM" id="SSF52540">
    <property type="entry name" value="P-loop containing nucleoside triphosphate hydrolases"/>
    <property type="match status" value="1"/>
</dbReference>
<dbReference type="InterPro" id="IPR003959">
    <property type="entry name" value="ATPase_AAA_core"/>
</dbReference>
<reference evidence="2 3" key="1">
    <citation type="submission" date="2014-10" db="EMBL/GenBank/DDBJ databases">
        <title>The Complete Genome Sequence for the Shellfish Pathogen Vibrio coralliilyticus RE98 Isolated from a Shellfish Hatchery.</title>
        <authorList>
            <person name="Richards G.P."/>
            <person name="Bono J.L."/>
            <person name="Watson M.A."/>
            <person name="Needleman D.S."/>
        </authorList>
    </citation>
    <scope>NUCLEOTIDE SEQUENCE [LARGE SCALE GENOMIC DNA]</scope>
    <source>
        <strain evidence="2 3">RE98</strain>
    </source>
</reference>
<proteinExistence type="predicted"/>
<dbReference type="GO" id="GO:0016887">
    <property type="term" value="F:ATP hydrolysis activity"/>
    <property type="evidence" value="ECO:0007669"/>
    <property type="project" value="InterPro"/>
</dbReference>
<keyword evidence="3" id="KW-1185">Reference proteome</keyword>
<organism evidence="2 3">
    <name type="scientific">Vibrio coralliilyticus</name>
    <dbReference type="NCBI Taxonomy" id="190893"/>
    <lineage>
        <taxon>Bacteria</taxon>
        <taxon>Pseudomonadati</taxon>
        <taxon>Pseudomonadota</taxon>
        <taxon>Gammaproteobacteria</taxon>
        <taxon>Vibrionales</taxon>
        <taxon>Vibrionaceae</taxon>
        <taxon>Vibrio</taxon>
    </lineage>
</organism>
<dbReference type="InterPro" id="IPR051396">
    <property type="entry name" value="Bact_Antivir_Def_Nuclease"/>
</dbReference>
<dbReference type="CDD" id="cd00267">
    <property type="entry name" value="ABC_ATPase"/>
    <property type="match status" value="1"/>
</dbReference>
<name>A0AAN0SCH0_9VIBR</name>
<dbReference type="RefSeq" id="WP_043008538.1">
    <property type="nucleotide sequence ID" value="NZ_CP009617.1"/>
</dbReference>
<gene>
    <name evidence="2" type="ORF">IX92_09170</name>
</gene>
<dbReference type="EMBL" id="CP009617">
    <property type="protein sequence ID" value="AIW19216.1"/>
    <property type="molecule type" value="Genomic_DNA"/>
</dbReference>
<dbReference type="PANTHER" id="PTHR43581">
    <property type="entry name" value="ATP/GTP PHOSPHATASE"/>
    <property type="match status" value="1"/>
</dbReference>
<evidence type="ECO:0000313" key="3">
    <source>
        <dbReference type="Proteomes" id="UP000030081"/>
    </source>
</evidence>
<sequence>MQIQTLQPYLSIPAGLNFELPPFTVLTGTNGSGKTHLFQTLTMAKAARVTVGKDIIPHNAIRYIPFGGLAPNQEGGYNPQDLTNRRNSLWSVLQKAIQQAKNQMPNARTDDKTFESNVIARIPAQPNDNQRGLLQGVARAKQILVQNLTESDIGELVKSQLESTGEVFTSHFSQVFKLYHVRYHDNLVNKVYLEDDPDCGRVHLAKDEFRAKYGEPPWEFLNDILVRLRLPFKSNTPMKMDHDATFQFKLTHVESGVEISTNELSTGEKVLMSLALALYNTSKGGVANKLLVIDEPDAPLHPSMSKLLLEMIQHEIVIKRKIPVIISTHSPATIACAPAESLFKLNKETKTPERCNLEDSIALLTAGIPNFTLSLEKRRQVFVEHSYDVGYFESLFRILSRTTNFDTHPQFLPPHTLNGSNCSAVIEITDKLREMGNSQVYGLIDWDKTNNSNSHIIVLGQEKRYAIENYIFEPHFVGLYLIYKGFATPEEIGLPECMTYIDVITLIKSDPSALQRITDAIENQLWDNHDNKVTSLLVCGESLVINELTCHTQGHRYEELLKEKWHKLRGITSNNNPEAALKNDVLGTVINHFPEYISQDIADTFKAFS</sequence>
<evidence type="ECO:0000259" key="1">
    <source>
        <dbReference type="Pfam" id="PF13304"/>
    </source>
</evidence>